<protein>
    <submittedName>
        <fullName evidence="1">Uncharacterized protein</fullName>
    </submittedName>
</protein>
<proteinExistence type="predicted"/>
<dbReference type="Proteomes" id="UP000006177">
    <property type="component" value="Chromosome"/>
</dbReference>
<evidence type="ECO:0000313" key="2">
    <source>
        <dbReference type="Proteomes" id="UP000006177"/>
    </source>
</evidence>
<dbReference type="HOGENOM" id="CLU_3329569_0_0_0"/>
<name>J9Z8X5_LEPFM</name>
<evidence type="ECO:0000313" key="1">
    <source>
        <dbReference type="EMBL" id="AFS52904.1"/>
    </source>
</evidence>
<dbReference type="KEGG" id="lfi:LFML04_0669"/>
<organism evidence="1 2">
    <name type="scientific">Leptospirillum ferriphilum (strain ML-04)</name>
    <dbReference type="NCBI Taxonomy" id="1048260"/>
    <lineage>
        <taxon>Bacteria</taxon>
        <taxon>Pseudomonadati</taxon>
        <taxon>Nitrospirota</taxon>
        <taxon>Nitrospiria</taxon>
        <taxon>Nitrospirales</taxon>
        <taxon>Nitrospiraceae</taxon>
        <taxon>Leptospirillum</taxon>
    </lineage>
</organism>
<dbReference type="AlphaFoldDB" id="J9Z8X5"/>
<sequence>MNLPFLGSSGRKIQRKTRTNTNAHTIGKYSLIWTTPRL</sequence>
<dbReference type="EMBL" id="CP002919">
    <property type="protein sequence ID" value="AFS52904.1"/>
    <property type="molecule type" value="Genomic_DNA"/>
</dbReference>
<reference evidence="1 2" key="1">
    <citation type="journal article" date="2011" name="J. Microbiol.">
        <title>Complete genome of Leptospirillum ferriphilum ML-04 provides insight into its physiology and environmental adaptation.</title>
        <authorList>
            <person name="Mi S."/>
            <person name="Song J."/>
            <person name="Lin J."/>
            <person name="Che Y."/>
            <person name="Zheng H."/>
            <person name="Lin J."/>
        </authorList>
    </citation>
    <scope>NUCLEOTIDE SEQUENCE [LARGE SCALE GENOMIC DNA]</scope>
    <source>
        <strain evidence="1 2">ML-04</strain>
    </source>
</reference>
<gene>
    <name evidence="1" type="ordered locus">LFML04_0669</name>
</gene>
<accession>J9Z8X5</accession>